<reference evidence="1 2" key="1">
    <citation type="submission" date="2020-06" db="EMBL/GenBank/DDBJ databases">
        <title>High-quality draft genome of sulfate reducer Desulfobacter latus type strain AcrS2 isolated from marine sediment.</title>
        <authorList>
            <person name="Hoppe M."/>
            <person name="Larsen C.K."/>
            <person name="Marshall I.P.G."/>
            <person name="Schramm A."/>
            <person name="Marietou A.G."/>
        </authorList>
    </citation>
    <scope>NUCLEOTIDE SEQUENCE [LARGE SCALE GENOMIC DNA]</scope>
    <source>
        <strain evidence="1 2">AcRS2</strain>
    </source>
</reference>
<dbReference type="InterPro" id="IPR046733">
    <property type="entry name" value="DUF6625"/>
</dbReference>
<evidence type="ECO:0008006" key="3">
    <source>
        <dbReference type="Google" id="ProtNLM"/>
    </source>
</evidence>
<evidence type="ECO:0000313" key="2">
    <source>
        <dbReference type="Proteomes" id="UP000553343"/>
    </source>
</evidence>
<name>A0A850T7P3_9BACT</name>
<dbReference type="RefSeq" id="WP_178365880.1">
    <property type="nucleotide sequence ID" value="NZ_JACADJ010000011.1"/>
</dbReference>
<protein>
    <recommendedName>
        <fullName evidence="3">Glycosyl transferase</fullName>
    </recommendedName>
</protein>
<evidence type="ECO:0000313" key="1">
    <source>
        <dbReference type="EMBL" id="NWH04428.1"/>
    </source>
</evidence>
<dbReference type="Pfam" id="PF20330">
    <property type="entry name" value="DUF6625"/>
    <property type="match status" value="1"/>
</dbReference>
<dbReference type="AlphaFoldDB" id="A0A850T7P3"/>
<dbReference type="EMBL" id="JACADJ010000011">
    <property type="protein sequence ID" value="NWH04428.1"/>
    <property type="molecule type" value="Genomic_DNA"/>
</dbReference>
<sequence>MLDLQLKSAFLVPFFGELPTYFPFWAKSCELNHPDFHWFVYNDRITESNALNPAVTLIPYQFEEMVADFKQRLDINIPGRYLRRVCDYRLMFYFLRDDKENLNGYDFIGFTDMDLVYGQLLRCMPENMQSYSMISADEDRPCGPFTLINRSEIYALQEYKYIKKHMEPEEHRTFNESKELLQVLSGTLPPYCRTDLLQPTMTRGVSNTKVYAIWEKGRVTIYDIYFNRLEAGFFHFSRYKDKKRFVIDADALHHDRWGLFKFGITGLTSRWRRMKMNLSLLV</sequence>
<organism evidence="1 2">
    <name type="scientific">Desulfobacter latus</name>
    <dbReference type="NCBI Taxonomy" id="2292"/>
    <lineage>
        <taxon>Bacteria</taxon>
        <taxon>Pseudomonadati</taxon>
        <taxon>Thermodesulfobacteriota</taxon>
        <taxon>Desulfobacteria</taxon>
        <taxon>Desulfobacterales</taxon>
        <taxon>Desulfobacteraceae</taxon>
        <taxon>Desulfobacter</taxon>
    </lineage>
</organism>
<accession>A0A850T7P3</accession>
<gene>
    <name evidence="1" type="ORF">HXW94_05390</name>
</gene>
<keyword evidence="2" id="KW-1185">Reference proteome</keyword>
<dbReference type="Proteomes" id="UP000553343">
    <property type="component" value="Unassembled WGS sequence"/>
</dbReference>
<proteinExistence type="predicted"/>
<comment type="caution">
    <text evidence="1">The sequence shown here is derived from an EMBL/GenBank/DDBJ whole genome shotgun (WGS) entry which is preliminary data.</text>
</comment>